<dbReference type="Pfam" id="PF07992">
    <property type="entry name" value="Pyr_redox_2"/>
    <property type="match status" value="1"/>
</dbReference>
<dbReference type="InterPro" id="IPR036188">
    <property type="entry name" value="FAD/NAD-bd_sf"/>
</dbReference>
<evidence type="ECO:0000256" key="3">
    <source>
        <dbReference type="RuleBase" id="RU003880"/>
    </source>
</evidence>
<dbReference type="InterPro" id="IPR023753">
    <property type="entry name" value="FAD/NAD-binding_dom"/>
</dbReference>
<dbReference type="InterPro" id="IPR005982">
    <property type="entry name" value="Thioredox_Rdtase"/>
</dbReference>
<evidence type="ECO:0000313" key="6">
    <source>
        <dbReference type="Proteomes" id="UP000231081"/>
    </source>
</evidence>
<sequence>MRKLIIIGSGPAGYTAGIYAARAKLEPLILAGEIHGGQLMNTTVVENWPGSKTGIMGPELMREMREQAQKFGAEIIDKNVVKVDFSKRPFTIDDYQAEAVIITTGASSLMLGVPGEKELLGRGVATCAVCDAPFYKEKIAVVAGGGDAACEDSLALIKFAKQVYLVVRRDSLRASKIMAERVMKHPRIKIFWNTQVKQILGGQKVEAVEFTNGEKLTTDGVFLAIGHQPATGIFKSQIDLDFKGYIITGLNKDYPTMTGVAGVFAAGDVVDHRYKQAITAAGMGCMAALDAEKWLENIK</sequence>
<dbReference type="NCBIfam" id="TIGR01292">
    <property type="entry name" value="TRX_reduct"/>
    <property type="match status" value="1"/>
</dbReference>
<dbReference type="SUPFAM" id="SSF51905">
    <property type="entry name" value="FAD/NAD(P)-binding domain"/>
    <property type="match status" value="1"/>
</dbReference>
<keyword evidence="3" id="KW-0274">FAD</keyword>
<reference evidence="5 6" key="1">
    <citation type="submission" date="2017-09" db="EMBL/GenBank/DDBJ databases">
        <title>Depth-based differentiation of microbial function through sediment-hosted aquifers and enrichment of novel symbionts in the deep terrestrial subsurface.</title>
        <authorList>
            <person name="Probst A.J."/>
            <person name="Ladd B."/>
            <person name="Jarett J.K."/>
            <person name="Geller-Mcgrath D.E."/>
            <person name="Sieber C.M."/>
            <person name="Emerson J.B."/>
            <person name="Anantharaman K."/>
            <person name="Thomas B.C."/>
            <person name="Malmstrom R."/>
            <person name="Stieglmeier M."/>
            <person name="Klingl A."/>
            <person name="Woyke T."/>
            <person name="Ryan C.M."/>
            <person name="Banfield J.F."/>
        </authorList>
    </citation>
    <scope>NUCLEOTIDE SEQUENCE [LARGE SCALE GENOMIC DNA]</scope>
    <source>
        <strain evidence="5">CG23_combo_of_CG06-09_8_20_14_all_47_9</strain>
    </source>
</reference>
<dbReference type="GO" id="GO:0019430">
    <property type="term" value="P:removal of superoxide radicals"/>
    <property type="evidence" value="ECO:0007669"/>
    <property type="project" value="UniProtKB-UniRule"/>
</dbReference>
<accession>A0A2H0B5Q3</accession>
<evidence type="ECO:0000259" key="4">
    <source>
        <dbReference type="Pfam" id="PF07992"/>
    </source>
</evidence>
<comment type="caution">
    <text evidence="5">The sequence shown here is derived from an EMBL/GenBank/DDBJ whole genome shotgun (WGS) entry which is preliminary data.</text>
</comment>
<keyword evidence="2 3" id="KW-0560">Oxidoreductase</keyword>
<dbReference type="PRINTS" id="PR00368">
    <property type="entry name" value="FADPNR"/>
</dbReference>
<dbReference type="AlphaFoldDB" id="A0A2H0B5Q3"/>
<comment type="subunit">
    <text evidence="3">Homodimer.</text>
</comment>
<dbReference type="PRINTS" id="PR00469">
    <property type="entry name" value="PNDRDTASEII"/>
</dbReference>
<proteinExistence type="inferred from homology"/>
<keyword evidence="3" id="KW-0676">Redox-active center</keyword>
<gene>
    <name evidence="5" type="primary">trxB</name>
    <name evidence="5" type="ORF">COX09_02355</name>
</gene>
<dbReference type="InterPro" id="IPR050097">
    <property type="entry name" value="Ferredoxin-NADP_redctase_2"/>
</dbReference>
<name>A0A2H0B5Q3_9BACT</name>
<protein>
    <recommendedName>
        <fullName evidence="3">Thioredoxin reductase</fullName>
        <ecNumber evidence="3">1.8.1.9</ecNumber>
    </recommendedName>
</protein>
<feature type="domain" description="FAD/NAD(P)-binding" evidence="4">
    <location>
        <begin position="3"/>
        <end position="284"/>
    </location>
</feature>
<comment type="catalytic activity">
    <reaction evidence="3">
        <text>[thioredoxin]-dithiol + NADP(+) = [thioredoxin]-disulfide + NADPH + H(+)</text>
        <dbReference type="Rhea" id="RHEA:20345"/>
        <dbReference type="Rhea" id="RHEA-COMP:10698"/>
        <dbReference type="Rhea" id="RHEA-COMP:10700"/>
        <dbReference type="ChEBI" id="CHEBI:15378"/>
        <dbReference type="ChEBI" id="CHEBI:29950"/>
        <dbReference type="ChEBI" id="CHEBI:50058"/>
        <dbReference type="ChEBI" id="CHEBI:57783"/>
        <dbReference type="ChEBI" id="CHEBI:58349"/>
        <dbReference type="EC" id="1.8.1.9"/>
    </reaction>
</comment>
<evidence type="ECO:0000256" key="1">
    <source>
        <dbReference type="ARBA" id="ARBA00022630"/>
    </source>
</evidence>
<dbReference type="EC" id="1.8.1.9" evidence="3"/>
<dbReference type="GO" id="GO:0004791">
    <property type="term" value="F:thioredoxin-disulfide reductase (NADPH) activity"/>
    <property type="evidence" value="ECO:0007669"/>
    <property type="project" value="UniProtKB-UniRule"/>
</dbReference>
<dbReference type="EMBL" id="PCSQ01000062">
    <property type="protein sequence ID" value="PIP52298.1"/>
    <property type="molecule type" value="Genomic_DNA"/>
</dbReference>
<evidence type="ECO:0000313" key="5">
    <source>
        <dbReference type="EMBL" id="PIP52298.1"/>
    </source>
</evidence>
<dbReference type="Gene3D" id="3.50.50.60">
    <property type="entry name" value="FAD/NAD(P)-binding domain"/>
    <property type="match status" value="2"/>
</dbReference>
<dbReference type="GO" id="GO:0005737">
    <property type="term" value="C:cytoplasm"/>
    <property type="evidence" value="ECO:0007669"/>
    <property type="project" value="InterPro"/>
</dbReference>
<dbReference type="PANTHER" id="PTHR48105">
    <property type="entry name" value="THIOREDOXIN REDUCTASE 1-RELATED-RELATED"/>
    <property type="match status" value="1"/>
</dbReference>
<evidence type="ECO:0000256" key="2">
    <source>
        <dbReference type="ARBA" id="ARBA00023002"/>
    </source>
</evidence>
<keyword evidence="1 3" id="KW-0285">Flavoprotein</keyword>
<comment type="similarity">
    <text evidence="3">Belongs to the class-II pyridine nucleotide-disulfide oxidoreductase family.</text>
</comment>
<organism evidence="5 6">
    <name type="scientific">Candidatus Beckwithbacteria bacterium CG23_combo_of_CG06-09_8_20_14_all_47_9</name>
    <dbReference type="NCBI Taxonomy" id="1974498"/>
    <lineage>
        <taxon>Bacteria</taxon>
        <taxon>Candidatus Beckwithiibacteriota</taxon>
    </lineage>
</organism>
<dbReference type="Proteomes" id="UP000231081">
    <property type="component" value="Unassembled WGS sequence"/>
</dbReference>
<comment type="cofactor">
    <cofactor evidence="3">
        <name>FAD</name>
        <dbReference type="ChEBI" id="CHEBI:57692"/>
    </cofactor>
</comment>